<comment type="caution">
    <text evidence="2">The sequence shown here is derived from an EMBL/GenBank/DDBJ whole genome shotgun (WGS) entry which is preliminary data.</text>
</comment>
<dbReference type="Gene3D" id="3.10.620.30">
    <property type="match status" value="1"/>
</dbReference>
<dbReference type="Pfam" id="PF08379">
    <property type="entry name" value="Bact_transglu_N"/>
    <property type="match status" value="1"/>
</dbReference>
<proteinExistence type="predicted"/>
<dbReference type="InterPro" id="IPR002931">
    <property type="entry name" value="Transglutaminase-like"/>
</dbReference>
<keyword evidence="3" id="KW-1185">Reference proteome</keyword>
<evidence type="ECO:0000313" key="2">
    <source>
        <dbReference type="EMBL" id="GGJ31024.1"/>
    </source>
</evidence>
<evidence type="ECO:0000313" key="3">
    <source>
        <dbReference type="Proteomes" id="UP000632222"/>
    </source>
</evidence>
<evidence type="ECO:0000259" key="1">
    <source>
        <dbReference type="SMART" id="SM00460"/>
    </source>
</evidence>
<dbReference type="Pfam" id="PF01841">
    <property type="entry name" value="Transglut_core"/>
    <property type="match status" value="1"/>
</dbReference>
<accession>A0ABQ2CXK8</accession>
<name>A0ABQ2CXK8_9DEIO</name>
<protein>
    <submittedName>
        <fullName evidence="2">Transglutaminase</fullName>
    </submittedName>
</protein>
<dbReference type="InterPro" id="IPR013589">
    <property type="entry name" value="Bac_transglu_N"/>
</dbReference>
<dbReference type="Proteomes" id="UP000632222">
    <property type="component" value="Unassembled WGS sequence"/>
</dbReference>
<dbReference type="RefSeq" id="WP_189002192.1">
    <property type="nucleotide sequence ID" value="NZ_BMOD01000004.1"/>
</dbReference>
<dbReference type="EMBL" id="BMOD01000004">
    <property type="protein sequence ID" value="GGJ31024.1"/>
    <property type="molecule type" value="Genomic_DNA"/>
</dbReference>
<gene>
    <name evidence="2" type="ORF">GCM10008938_16390</name>
</gene>
<feature type="domain" description="Transglutaminase-like" evidence="1">
    <location>
        <begin position="181"/>
        <end position="248"/>
    </location>
</feature>
<reference evidence="3" key="1">
    <citation type="journal article" date="2019" name="Int. J. Syst. Evol. Microbiol.">
        <title>The Global Catalogue of Microorganisms (GCM) 10K type strain sequencing project: providing services to taxonomists for standard genome sequencing and annotation.</title>
        <authorList>
            <consortium name="The Broad Institute Genomics Platform"/>
            <consortium name="The Broad Institute Genome Sequencing Center for Infectious Disease"/>
            <person name="Wu L."/>
            <person name="Ma J."/>
        </authorList>
    </citation>
    <scope>NUCLEOTIDE SEQUENCE [LARGE SCALE GENOMIC DNA]</scope>
    <source>
        <strain evidence="3">JCM 14370</strain>
    </source>
</reference>
<dbReference type="SMART" id="SM00460">
    <property type="entry name" value="TGc"/>
    <property type="match status" value="1"/>
</dbReference>
<dbReference type="PANTHER" id="PTHR33490:SF6">
    <property type="entry name" value="SLL1049 PROTEIN"/>
    <property type="match status" value="1"/>
</dbReference>
<dbReference type="InterPro" id="IPR038765">
    <property type="entry name" value="Papain-like_cys_pep_sf"/>
</dbReference>
<dbReference type="SUPFAM" id="SSF54001">
    <property type="entry name" value="Cysteine proteinases"/>
    <property type="match status" value="1"/>
</dbReference>
<dbReference type="PANTHER" id="PTHR33490">
    <property type="entry name" value="BLR5614 PROTEIN-RELATED"/>
    <property type="match status" value="1"/>
</dbReference>
<sequence>MTWLDLPGTSTEDTRVTRYTFEHLTQYTYEEDAWDSYGTLHLQPSSNTQKLLDYDLLLKPSGHLRFHTDYFGNVAHEFHIEQQHRELVILSRGIIEVFAQDLPEQLCACHNYSGLLPDHLTEFLLPSQHVPAGEWTTRMDFSGPQPEQDILQFLDALNQQIFASIQYTPGVTDVFTSLKEFTEHKKGVCQDYAHLMIALLREHGIAARYVSGYLYSERHANWNGAQASHAWTEVYLPEIGWAGWDPTNGVRVQDEHIVAAVGRDYADVAPLNGVHAGGGKSDLKVEVTIRKF</sequence>
<organism evidence="2 3">
    <name type="scientific">Deinococcus roseus</name>
    <dbReference type="NCBI Taxonomy" id="392414"/>
    <lineage>
        <taxon>Bacteria</taxon>
        <taxon>Thermotogati</taxon>
        <taxon>Deinococcota</taxon>
        <taxon>Deinococci</taxon>
        <taxon>Deinococcales</taxon>
        <taxon>Deinococcaceae</taxon>
        <taxon>Deinococcus</taxon>
    </lineage>
</organism>